<protein>
    <recommendedName>
        <fullName evidence="1">Glutamine amidotransferase domain-containing protein</fullName>
    </recommendedName>
</protein>
<gene>
    <name evidence="2" type="ORF">CYCCA115_LOCUS956</name>
</gene>
<dbReference type="InterPro" id="IPR017926">
    <property type="entry name" value="GATASE"/>
</dbReference>
<accession>A0AAD2CBC6</accession>
<dbReference type="SUPFAM" id="SSF52317">
    <property type="entry name" value="Class I glutamine amidotransferase-like"/>
    <property type="match status" value="1"/>
</dbReference>
<dbReference type="AlphaFoldDB" id="A0AAD2CBC6"/>
<dbReference type="Pfam" id="PF00117">
    <property type="entry name" value="GATase"/>
    <property type="match status" value="1"/>
</dbReference>
<dbReference type="PANTHER" id="PTHR42695:SF5">
    <property type="entry name" value="GLUTAMINE AMIDOTRANSFERASE YLR126C-RELATED"/>
    <property type="match status" value="1"/>
</dbReference>
<feature type="domain" description="Glutamine amidotransferase" evidence="1">
    <location>
        <begin position="44"/>
        <end position="229"/>
    </location>
</feature>
<sequence length="289" mass="31882">MYSPLILEKFVGNGDTTGKKLELLFIGCEAKPPYGPHEHTANLFLQLIVRALESCTTTTTKVVIHVYSTSQGNYPSKDALEKCDGVILPGSFNSAYDEDEWVLQLKEWIQTELVAKERKTLGVCFGHQLYAHSYEQGQATKCGAGPQAGRKSITLTEDGKKLLCSEETSKDSLNLYYTHGDMVQKLPSQASKLGGNEKVPIQSAIYFANASPSKKPIAITFQAHPEFGCDRQLGMEKTLYEIMEVMKSRGDLSEGDWEQAKEDAAAKYEAVESDSIGVMIAVGKTFGWF</sequence>
<evidence type="ECO:0000259" key="1">
    <source>
        <dbReference type="Pfam" id="PF00117"/>
    </source>
</evidence>
<dbReference type="PROSITE" id="PS51273">
    <property type="entry name" value="GATASE_TYPE_1"/>
    <property type="match status" value="1"/>
</dbReference>
<evidence type="ECO:0000313" key="3">
    <source>
        <dbReference type="Proteomes" id="UP001295423"/>
    </source>
</evidence>
<evidence type="ECO:0000313" key="2">
    <source>
        <dbReference type="EMBL" id="CAJ1922026.1"/>
    </source>
</evidence>
<dbReference type="InterPro" id="IPR044992">
    <property type="entry name" value="ChyE-like"/>
</dbReference>
<dbReference type="Gene3D" id="3.40.50.880">
    <property type="match status" value="1"/>
</dbReference>
<keyword evidence="3" id="KW-1185">Reference proteome</keyword>
<dbReference type="Proteomes" id="UP001295423">
    <property type="component" value="Unassembled WGS sequence"/>
</dbReference>
<comment type="caution">
    <text evidence="2">The sequence shown here is derived from an EMBL/GenBank/DDBJ whole genome shotgun (WGS) entry which is preliminary data.</text>
</comment>
<name>A0AAD2CBC6_9STRA</name>
<dbReference type="GO" id="GO:0005829">
    <property type="term" value="C:cytosol"/>
    <property type="evidence" value="ECO:0007669"/>
    <property type="project" value="TreeGrafter"/>
</dbReference>
<reference evidence="2" key="1">
    <citation type="submission" date="2023-08" db="EMBL/GenBank/DDBJ databases">
        <authorList>
            <person name="Audoor S."/>
            <person name="Bilcke G."/>
        </authorList>
    </citation>
    <scope>NUCLEOTIDE SEQUENCE</scope>
</reference>
<dbReference type="PANTHER" id="PTHR42695">
    <property type="entry name" value="GLUTAMINE AMIDOTRANSFERASE YLR126C-RELATED"/>
    <property type="match status" value="1"/>
</dbReference>
<organism evidence="2 3">
    <name type="scientific">Cylindrotheca closterium</name>
    <dbReference type="NCBI Taxonomy" id="2856"/>
    <lineage>
        <taxon>Eukaryota</taxon>
        <taxon>Sar</taxon>
        <taxon>Stramenopiles</taxon>
        <taxon>Ochrophyta</taxon>
        <taxon>Bacillariophyta</taxon>
        <taxon>Bacillariophyceae</taxon>
        <taxon>Bacillariophycidae</taxon>
        <taxon>Bacillariales</taxon>
        <taxon>Bacillariaceae</taxon>
        <taxon>Cylindrotheca</taxon>
    </lineage>
</organism>
<dbReference type="EMBL" id="CAKOGP040000002">
    <property type="protein sequence ID" value="CAJ1922026.1"/>
    <property type="molecule type" value="Genomic_DNA"/>
</dbReference>
<proteinExistence type="predicted"/>
<dbReference type="InterPro" id="IPR029062">
    <property type="entry name" value="Class_I_gatase-like"/>
</dbReference>